<comment type="caution">
    <text evidence="1">The sequence shown here is derived from an EMBL/GenBank/DDBJ whole genome shotgun (WGS) entry which is preliminary data.</text>
</comment>
<dbReference type="InterPro" id="IPR057383">
    <property type="entry name" value="Tad3"/>
</dbReference>
<name>A0A0F9M7P7_9ZZZZ</name>
<protein>
    <submittedName>
        <fullName evidence="1">Uncharacterized protein</fullName>
    </submittedName>
</protein>
<dbReference type="AlphaFoldDB" id="A0A0F9M7P7"/>
<dbReference type="EMBL" id="LAZR01010759">
    <property type="protein sequence ID" value="KKM65232.1"/>
    <property type="molecule type" value="Genomic_DNA"/>
</dbReference>
<proteinExistence type="predicted"/>
<evidence type="ECO:0000313" key="1">
    <source>
        <dbReference type="EMBL" id="KKM65232.1"/>
    </source>
</evidence>
<gene>
    <name evidence="1" type="ORF">LCGC14_1493360</name>
</gene>
<dbReference type="Pfam" id="PF25185">
    <property type="entry name" value="Tad3"/>
    <property type="match status" value="1"/>
</dbReference>
<reference evidence="1" key="1">
    <citation type="journal article" date="2015" name="Nature">
        <title>Complex archaea that bridge the gap between prokaryotes and eukaryotes.</title>
        <authorList>
            <person name="Spang A."/>
            <person name="Saw J.H."/>
            <person name="Jorgensen S.L."/>
            <person name="Zaremba-Niedzwiedzka K."/>
            <person name="Martijn J."/>
            <person name="Lind A.E."/>
            <person name="van Eijk R."/>
            <person name="Schleper C."/>
            <person name="Guy L."/>
            <person name="Ettema T.J."/>
        </authorList>
    </citation>
    <scope>NUCLEOTIDE SEQUENCE</scope>
</reference>
<organism evidence="1">
    <name type="scientific">marine sediment metagenome</name>
    <dbReference type="NCBI Taxonomy" id="412755"/>
    <lineage>
        <taxon>unclassified sequences</taxon>
        <taxon>metagenomes</taxon>
        <taxon>ecological metagenomes</taxon>
    </lineage>
</organism>
<accession>A0A0F9M7P7</accession>
<sequence length="139" mass="15741">MGLVEHAERELRVAGFYDEDSDYSGMLAEAVMELIKLFAKQGHSGFSAGRTRQIFGKLADYQPLLPLTGDDDEWNECHDGMFQNNRCSHVFKDKTGTYDIQGKVFREPNGSCYTGSDSRVPVTFPYVPKIEYVDVDKED</sequence>